<organism evidence="4 5">
    <name type="scientific">Clostridium tanneri</name>
    <dbReference type="NCBI Taxonomy" id="3037988"/>
    <lineage>
        <taxon>Bacteria</taxon>
        <taxon>Bacillati</taxon>
        <taxon>Bacillota</taxon>
        <taxon>Clostridia</taxon>
        <taxon>Eubacteriales</taxon>
        <taxon>Clostridiaceae</taxon>
        <taxon>Clostridium</taxon>
    </lineage>
</organism>
<accession>A0ABU4JPL1</accession>
<dbReference type="Proteomes" id="UP001281656">
    <property type="component" value="Unassembled WGS sequence"/>
</dbReference>
<dbReference type="Pfam" id="PF08141">
    <property type="entry name" value="SspH"/>
    <property type="match status" value="1"/>
</dbReference>
<dbReference type="InterPro" id="IPR012610">
    <property type="entry name" value="SASP_SspH"/>
</dbReference>
<proteinExistence type="inferred from homology"/>
<name>A0ABU4JPL1_9CLOT</name>
<evidence type="ECO:0000256" key="2">
    <source>
        <dbReference type="ARBA" id="ARBA00006573"/>
    </source>
</evidence>
<sequence>MKLHKAGEIYNSRGVINVTYKDRPVWIESISEQSEVAHVKDLETNELKIVPILELKEE</sequence>
<dbReference type="EMBL" id="JARUJP010000001">
    <property type="protein sequence ID" value="MDW8799896.1"/>
    <property type="molecule type" value="Genomic_DNA"/>
</dbReference>
<dbReference type="NCBIfam" id="TIGR02861">
    <property type="entry name" value="SASP_H"/>
    <property type="match status" value="1"/>
</dbReference>
<protein>
    <submittedName>
        <fullName evidence="4">H-type small acid-soluble spore protein</fullName>
    </submittedName>
</protein>
<gene>
    <name evidence="4" type="ORF">P8V03_01860</name>
</gene>
<evidence type="ECO:0000256" key="3">
    <source>
        <dbReference type="ARBA" id="ARBA00022969"/>
    </source>
</evidence>
<evidence type="ECO:0000313" key="4">
    <source>
        <dbReference type="EMBL" id="MDW8799896.1"/>
    </source>
</evidence>
<comment type="subcellular location">
    <subcellularLocation>
        <location evidence="1">Spore core</location>
    </subcellularLocation>
</comment>
<comment type="similarity">
    <text evidence="2">Belongs to the SspH family.</text>
</comment>
<evidence type="ECO:0000313" key="5">
    <source>
        <dbReference type="Proteomes" id="UP001281656"/>
    </source>
</evidence>
<evidence type="ECO:0000256" key="1">
    <source>
        <dbReference type="ARBA" id="ARBA00004288"/>
    </source>
</evidence>
<comment type="caution">
    <text evidence="4">The sequence shown here is derived from an EMBL/GenBank/DDBJ whole genome shotgun (WGS) entry which is preliminary data.</text>
</comment>
<keyword evidence="5" id="KW-1185">Reference proteome</keyword>
<keyword evidence="3" id="KW-0749">Sporulation</keyword>
<dbReference type="RefSeq" id="WP_318796566.1">
    <property type="nucleotide sequence ID" value="NZ_JARUJP010000001.1"/>
</dbReference>
<reference evidence="4 5" key="1">
    <citation type="submission" date="2023-04" db="EMBL/GenBank/DDBJ databases">
        <title>Clostridium tannerae sp. nov., isolated from the fecal material of an alpaca.</title>
        <authorList>
            <person name="Miller S."/>
            <person name="Hendry M."/>
            <person name="King J."/>
            <person name="Sankaranarayanan K."/>
            <person name="Lawson P.A."/>
        </authorList>
    </citation>
    <scope>NUCLEOTIDE SEQUENCE [LARGE SCALE GENOMIC DNA]</scope>
    <source>
        <strain evidence="4 5">A1-XYC3</strain>
    </source>
</reference>